<evidence type="ECO:0000313" key="1">
    <source>
        <dbReference type="EMBL" id="SPC99003.1"/>
    </source>
</evidence>
<dbReference type="EMBL" id="OIVN01001924">
    <property type="protein sequence ID" value="SPC99003.1"/>
    <property type="molecule type" value="Genomic_DNA"/>
</dbReference>
<dbReference type="AlphaFoldDB" id="A0A2N9GHE8"/>
<sequence>MPSCCSRISCWGKNRSKDTSLGGMPRIGLMAENAQSDKCGERDDFPKECLPKRNVNDLKSQIPRGESAITTVEANPLTSGLPSQAATSVRPWSISSLPSPASKVRSALFAFSKVVYTANKDKQYRVFKEEVRSLASEVAAKHLAKSSSADQSAVNRVPVLTNPSCSNSSLSLCFDYGDTMPITGYDVSKSGCCPSSEEGFAAKTGYAESELRDARARSQTRLRSRRWMTITYSFPYDRVSSCS</sequence>
<gene>
    <name evidence="1" type="ORF">FSB_LOCUS26885</name>
</gene>
<accession>A0A2N9GHE8</accession>
<organism evidence="1">
    <name type="scientific">Fagus sylvatica</name>
    <name type="common">Beechnut</name>
    <dbReference type="NCBI Taxonomy" id="28930"/>
    <lineage>
        <taxon>Eukaryota</taxon>
        <taxon>Viridiplantae</taxon>
        <taxon>Streptophyta</taxon>
        <taxon>Embryophyta</taxon>
        <taxon>Tracheophyta</taxon>
        <taxon>Spermatophyta</taxon>
        <taxon>Magnoliopsida</taxon>
        <taxon>eudicotyledons</taxon>
        <taxon>Gunneridae</taxon>
        <taxon>Pentapetalae</taxon>
        <taxon>rosids</taxon>
        <taxon>fabids</taxon>
        <taxon>Fagales</taxon>
        <taxon>Fagaceae</taxon>
        <taxon>Fagus</taxon>
    </lineage>
</organism>
<protein>
    <submittedName>
        <fullName evidence="1">Uncharacterized protein</fullName>
    </submittedName>
</protein>
<proteinExistence type="predicted"/>
<name>A0A2N9GHE8_FAGSY</name>
<reference evidence="1" key="1">
    <citation type="submission" date="2018-02" db="EMBL/GenBank/DDBJ databases">
        <authorList>
            <person name="Cohen D.B."/>
            <person name="Kent A.D."/>
        </authorList>
    </citation>
    <scope>NUCLEOTIDE SEQUENCE</scope>
</reference>